<organism evidence="1">
    <name type="scientific">marine sediment metagenome</name>
    <dbReference type="NCBI Taxonomy" id="412755"/>
    <lineage>
        <taxon>unclassified sequences</taxon>
        <taxon>metagenomes</taxon>
        <taxon>ecological metagenomes</taxon>
    </lineage>
</organism>
<reference evidence="1" key="1">
    <citation type="journal article" date="2014" name="Front. Microbiol.">
        <title>High frequency of phylogenetically diverse reductive dehalogenase-homologous genes in deep subseafloor sedimentary metagenomes.</title>
        <authorList>
            <person name="Kawai M."/>
            <person name="Futagami T."/>
            <person name="Toyoda A."/>
            <person name="Takaki Y."/>
            <person name="Nishi S."/>
            <person name="Hori S."/>
            <person name="Arai W."/>
            <person name="Tsubouchi T."/>
            <person name="Morono Y."/>
            <person name="Uchiyama I."/>
            <person name="Ito T."/>
            <person name="Fujiyama A."/>
            <person name="Inagaki F."/>
            <person name="Takami H."/>
        </authorList>
    </citation>
    <scope>NUCLEOTIDE SEQUENCE</scope>
    <source>
        <strain evidence="1">Expedition CK06-06</strain>
    </source>
</reference>
<comment type="caution">
    <text evidence="1">The sequence shown here is derived from an EMBL/GenBank/DDBJ whole genome shotgun (WGS) entry which is preliminary data.</text>
</comment>
<evidence type="ECO:0000313" key="1">
    <source>
        <dbReference type="EMBL" id="GAI48776.1"/>
    </source>
</evidence>
<name>X1Q1Z4_9ZZZZ</name>
<dbReference type="AlphaFoldDB" id="X1Q1Z4"/>
<protein>
    <submittedName>
        <fullName evidence="1">Uncharacterized protein</fullName>
    </submittedName>
</protein>
<accession>X1Q1Z4</accession>
<proteinExistence type="predicted"/>
<sequence length="44" mass="4377">VCTLVALLATMGFAVAPIALITMSTCMTKFDPSIGSGSLGKAST</sequence>
<gene>
    <name evidence="1" type="ORF">S06H3_59367</name>
</gene>
<dbReference type="EMBL" id="BARV01038565">
    <property type="protein sequence ID" value="GAI48776.1"/>
    <property type="molecule type" value="Genomic_DNA"/>
</dbReference>
<feature type="non-terminal residue" evidence="1">
    <location>
        <position position="1"/>
    </location>
</feature>